<keyword evidence="3" id="KW-1185">Reference proteome</keyword>
<feature type="domain" description="RNase H type-1" evidence="1">
    <location>
        <begin position="84"/>
        <end position="198"/>
    </location>
</feature>
<evidence type="ECO:0000259" key="1">
    <source>
        <dbReference type="Pfam" id="PF13456"/>
    </source>
</evidence>
<dbReference type="SUPFAM" id="SSF53098">
    <property type="entry name" value="Ribonuclease H-like"/>
    <property type="match status" value="1"/>
</dbReference>
<dbReference type="EMBL" id="JAFEMO010000014">
    <property type="protein sequence ID" value="KAH7548580.1"/>
    <property type="molecule type" value="Genomic_DNA"/>
</dbReference>
<dbReference type="InterPro" id="IPR012337">
    <property type="entry name" value="RNaseH-like_sf"/>
</dbReference>
<dbReference type="PANTHER" id="PTHR47074:SF48">
    <property type="entry name" value="POLYNUCLEOTIDYL TRANSFERASE, RIBONUCLEASE H-LIKE SUPERFAMILY PROTEIN"/>
    <property type="match status" value="1"/>
</dbReference>
<name>A0ABQ8H5K4_9ROSI</name>
<dbReference type="Gene3D" id="3.30.420.10">
    <property type="entry name" value="Ribonuclease H-like superfamily/Ribonuclease H"/>
    <property type="match status" value="1"/>
</dbReference>
<dbReference type="Proteomes" id="UP000827721">
    <property type="component" value="Unassembled WGS sequence"/>
</dbReference>
<dbReference type="InterPro" id="IPR044730">
    <property type="entry name" value="RNase_H-like_dom_plant"/>
</dbReference>
<sequence>MANLARYGVPMQDLCSLCFKYKETTFHSLWGYSSLKSIKASCSFAAMIPTLKSMEFFYFILACCLQLRLRELKLLVVMLNADAATDYTRLGLIIYNDQGLIMAVSSQKVAAGVSVDNAEALAILSRIQLAVDVGISPILVESDSKVVVDLIIGIGASRTSLCLIVERIRILSRRSQIISFTYVPRAANATAHTLSMMAISKE</sequence>
<protein>
    <recommendedName>
        <fullName evidence="1">RNase H type-1 domain-containing protein</fullName>
    </recommendedName>
</protein>
<dbReference type="InterPro" id="IPR052929">
    <property type="entry name" value="RNase_H-like_EbsB-rel"/>
</dbReference>
<dbReference type="CDD" id="cd06222">
    <property type="entry name" value="RNase_H_like"/>
    <property type="match status" value="1"/>
</dbReference>
<reference evidence="2 3" key="1">
    <citation type="submission" date="2021-02" db="EMBL/GenBank/DDBJ databases">
        <title>Plant Genome Project.</title>
        <authorList>
            <person name="Zhang R.-G."/>
        </authorList>
    </citation>
    <scope>NUCLEOTIDE SEQUENCE [LARGE SCALE GENOMIC DNA]</scope>
    <source>
        <tissue evidence="2">Leaves</tissue>
    </source>
</reference>
<dbReference type="PANTHER" id="PTHR47074">
    <property type="entry name" value="BNAC02G40300D PROTEIN"/>
    <property type="match status" value="1"/>
</dbReference>
<dbReference type="Pfam" id="PF13456">
    <property type="entry name" value="RVT_3"/>
    <property type="match status" value="1"/>
</dbReference>
<gene>
    <name evidence="2" type="ORF">JRO89_XS14G0171100</name>
</gene>
<proteinExistence type="predicted"/>
<dbReference type="InterPro" id="IPR002156">
    <property type="entry name" value="RNaseH_domain"/>
</dbReference>
<comment type="caution">
    <text evidence="2">The sequence shown here is derived from an EMBL/GenBank/DDBJ whole genome shotgun (WGS) entry which is preliminary data.</text>
</comment>
<organism evidence="2 3">
    <name type="scientific">Xanthoceras sorbifolium</name>
    <dbReference type="NCBI Taxonomy" id="99658"/>
    <lineage>
        <taxon>Eukaryota</taxon>
        <taxon>Viridiplantae</taxon>
        <taxon>Streptophyta</taxon>
        <taxon>Embryophyta</taxon>
        <taxon>Tracheophyta</taxon>
        <taxon>Spermatophyta</taxon>
        <taxon>Magnoliopsida</taxon>
        <taxon>eudicotyledons</taxon>
        <taxon>Gunneridae</taxon>
        <taxon>Pentapetalae</taxon>
        <taxon>rosids</taxon>
        <taxon>malvids</taxon>
        <taxon>Sapindales</taxon>
        <taxon>Sapindaceae</taxon>
        <taxon>Xanthoceroideae</taxon>
        <taxon>Xanthoceras</taxon>
    </lineage>
</organism>
<evidence type="ECO:0000313" key="2">
    <source>
        <dbReference type="EMBL" id="KAH7548580.1"/>
    </source>
</evidence>
<accession>A0ABQ8H5K4</accession>
<evidence type="ECO:0000313" key="3">
    <source>
        <dbReference type="Proteomes" id="UP000827721"/>
    </source>
</evidence>
<dbReference type="InterPro" id="IPR036397">
    <property type="entry name" value="RNaseH_sf"/>
</dbReference>